<gene>
    <name evidence="2" type="ORF">A3C89_00835</name>
</gene>
<protein>
    <recommendedName>
        <fullName evidence="1">Segregation and condensation protein A</fullName>
    </recommendedName>
</protein>
<dbReference type="Gene3D" id="6.10.250.2410">
    <property type="match status" value="1"/>
</dbReference>
<sequence>MSHFSIKTERFEGPLDLLIDLIEKRKMLVSDVSLAQVTDDYLAYVTGLESRSLKESSQFVALAATLLLIKSRSLLPVFEVTKDEEDAIDDLEERLRVYQVYRNGAKVLMQHFGKNILAFRPAVPDTTPRFTPDAFCTPSALREAIGRVLTDLPRGFVLPKVHIKKSVSLEEVMEQLRDRLQRHVRLRFHDFAPGGGERATTIVSFLAVLEMVRHGNANATQDARFGDIEISREGAVAAAPRYG</sequence>
<evidence type="ECO:0000313" key="2">
    <source>
        <dbReference type="EMBL" id="OGG60288.1"/>
    </source>
</evidence>
<reference evidence="2 3" key="1">
    <citation type="journal article" date="2016" name="Nat. Commun.">
        <title>Thousands of microbial genomes shed light on interconnected biogeochemical processes in an aquifer system.</title>
        <authorList>
            <person name="Anantharaman K."/>
            <person name="Brown C.T."/>
            <person name="Hug L.A."/>
            <person name="Sharon I."/>
            <person name="Castelle C.J."/>
            <person name="Probst A.J."/>
            <person name="Thomas B.C."/>
            <person name="Singh A."/>
            <person name="Wilkins M.J."/>
            <person name="Karaoz U."/>
            <person name="Brodie E.L."/>
            <person name="Williams K.H."/>
            <person name="Hubbard S.S."/>
            <person name="Banfield J.F."/>
        </authorList>
    </citation>
    <scope>NUCLEOTIDE SEQUENCE [LARGE SCALE GENOMIC DNA]</scope>
</reference>
<organism evidence="2 3">
    <name type="scientific">Candidatus Kaiserbacteria bacterium RIFCSPHIGHO2_02_FULL_50_50</name>
    <dbReference type="NCBI Taxonomy" id="1798492"/>
    <lineage>
        <taxon>Bacteria</taxon>
        <taxon>Candidatus Kaiseribacteriota</taxon>
    </lineage>
</organism>
<dbReference type="Pfam" id="PF02616">
    <property type="entry name" value="SMC_ScpA"/>
    <property type="match status" value="1"/>
</dbReference>
<proteinExistence type="predicted"/>
<evidence type="ECO:0000256" key="1">
    <source>
        <dbReference type="ARBA" id="ARBA00044777"/>
    </source>
</evidence>
<dbReference type="EMBL" id="MFLF01000008">
    <property type="protein sequence ID" value="OGG60288.1"/>
    <property type="molecule type" value="Genomic_DNA"/>
</dbReference>
<dbReference type="AlphaFoldDB" id="A0A1F6DFU1"/>
<dbReference type="InterPro" id="IPR003768">
    <property type="entry name" value="ScpA"/>
</dbReference>
<name>A0A1F6DFU1_9BACT</name>
<evidence type="ECO:0000313" key="3">
    <source>
        <dbReference type="Proteomes" id="UP000178794"/>
    </source>
</evidence>
<comment type="caution">
    <text evidence="2">The sequence shown here is derived from an EMBL/GenBank/DDBJ whole genome shotgun (WGS) entry which is preliminary data.</text>
</comment>
<dbReference type="STRING" id="1798492.A3C89_00835"/>
<accession>A0A1F6DFU1</accession>
<dbReference type="PANTHER" id="PTHR33969:SF2">
    <property type="entry name" value="SEGREGATION AND CONDENSATION PROTEIN A"/>
    <property type="match status" value="1"/>
</dbReference>
<dbReference type="PANTHER" id="PTHR33969">
    <property type="entry name" value="SEGREGATION AND CONDENSATION PROTEIN A"/>
    <property type="match status" value="1"/>
</dbReference>
<dbReference type="Proteomes" id="UP000178794">
    <property type="component" value="Unassembled WGS sequence"/>
</dbReference>